<comment type="caution">
    <text evidence="1">The sequence shown here is derived from an EMBL/GenBank/DDBJ whole genome shotgun (WGS) entry which is preliminary data.</text>
</comment>
<evidence type="ECO:0000313" key="2">
    <source>
        <dbReference type="Proteomes" id="UP001060085"/>
    </source>
</evidence>
<dbReference type="Proteomes" id="UP001060085">
    <property type="component" value="Linkage Group LG05"/>
</dbReference>
<protein>
    <submittedName>
        <fullName evidence="1">Uncharacterized protein</fullName>
    </submittedName>
</protein>
<dbReference type="EMBL" id="CM044705">
    <property type="protein sequence ID" value="KAI5664981.1"/>
    <property type="molecule type" value="Genomic_DNA"/>
</dbReference>
<sequence>MPCLKDNTITENPSCDPSPSSIPVEVETISESTLEPPQEPETNSESSAPSSSTPVPETSDPILDGSDEEEKHPEAQTHTLRDYQLFRDRVRRVPKDHPRYGQHTLQNGHRLSYVLNDIHPDARAARVGHPGRPLATRGLSPRLLFNCCCRFDSCESSLSPCLSVGDISSRLRPVSEGYNPDHHFSSLSMPRRGSTAAQRLVLVW</sequence>
<keyword evidence="2" id="KW-1185">Reference proteome</keyword>
<name>A0ACC0AZU6_CATRO</name>
<reference evidence="2" key="1">
    <citation type="journal article" date="2023" name="Nat. Plants">
        <title>Single-cell RNA sequencing provides a high-resolution roadmap for understanding the multicellular compartmentation of specialized metabolism.</title>
        <authorList>
            <person name="Sun S."/>
            <person name="Shen X."/>
            <person name="Li Y."/>
            <person name="Li Y."/>
            <person name="Wang S."/>
            <person name="Li R."/>
            <person name="Zhang H."/>
            <person name="Shen G."/>
            <person name="Guo B."/>
            <person name="Wei J."/>
            <person name="Xu J."/>
            <person name="St-Pierre B."/>
            <person name="Chen S."/>
            <person name="Sun C."/>
        </authorList>
    </citation>
    <scope>NUCLEOTIDE SEQUENCE [LARGE SCALE GENOMIC DNA]</scope>
</reference>
<gene>
    <name evidence="1" type="ORF">M9H77_24304</name>
</gene>
<organism evidence="1 2">
    <name type="scientific">Catharanthus roseus</name>
    <name type="common">Madagascar periwinkle</name>
    <name type="synonym">Vinca rosea</name>
    <dbReference type="NCBI Taxonomy" id="4058"/>
    <lineage>
        <taxon>Eukaryota</taxon>
        <taxon>Viridiplantae</taxon>
        <taxon>Streptophyta</taxon>
        <taxon>Embryophyta</taxon>
        <taxon>Tracheophyta</taxon>
        <taxon>Spermatophyta</taxon>
        <taxon>Magnoliopsida</taxon>
        <taxon>eudicotyledons</taxon>
        <taxon>Gunneridae</taxon>
        <taxon>Pentapetalae</taxon>
        <taxon>asterids</taxon>
        <taxon>lamiids</taxon>
        <taxon>Gentianales</taxon>
        <taxon>Apocynaceae</taxon>
        <taxon>Rauvolfioideae</taxon>
        <taxon>Vinceae</taxon>
        <taxon>Catharanthinae</taxon>
        <taxon>Catharanthus</taxon>
    </lineage>
</organism>
<proteinExistence type="predicted"/>
<accession>A0ACC0AZU6</accession>
<evidence type="ECO:0000313" key="1">
    <source>
        <dbReference type="EMBL" id="KAI5664981.1"/>
    </source>
</evidence>